<evidence type="ECO:0000256" key="5">
    <source>
        <dbReference type="ARBA" id="ARBA00022660"/>
    </source>
</evidence>
<name>A0A8S1JNS0_PARPR</name>
<evidence type="ECO:0000256" key="12">
    <source>
        <dbReference type="ARBA" id="ARBA00023002"/>
    </source>
</evidence>
<dbReference type="GO" id="GO:0046872">
    <property type="term" value="F:metal ion binding"/>
    <property type="evidence" value="ECO:0007669"/>
    <property type="project" value="UniProtKB-KW"/>
</dbReference>
<organism evidence="18 19">
    <name type="scientific">Paramecium primaurelia</name>
    <dbReference type="NCBI Taxonomy" id="5886"/>
    <lineage>
        <taxon>Eukaryota</taxon>
        <taxon>Sar</taxon>
        <taxon>Alveolata</taxon>
        <taxon>Ciliophora</taxon>
        <taxon>Intramacronucleata</taxon>
        <taxon>Oligohymenophorea</taxon>
        <taxon>Peniculida</taxon>
        <taxon>Parameciidae</taxon>
        <taxon>Paramecium</taxon>
    </lineage>
</organism>
<keyword evidence="19" id="KW-1185">Reference proteome</keyword>
<dbReference type="EMBL" id="CAJJDM010000003">
    <property type="protein sequence ID" value="CAD8044093.1"/>
    <property type="molecule type" value="Genomic_DNA"/>
</dbReference>
<keyword evidence="13" id="KW-0408">Iron</keyword>
<evidence type="ECO:0000256" key="7">
    <source>
        <dbReference type="ARBA" id="ARBA00022723"/>
    </source>
</evidence>
<evidence type="ECO:0000256" key="16">
    <source>
        <dbReference type="ARBA" id="ARBA00025285"/>
    </source>
</evidence>
<evidence type="ECO:0000256" key="17">
    <source>
        <dbReference type="SAM" id="Phobius"/>
    </source>
</evidence>
<evidence type="ECO:0000256" key="8">
    <source>
        <dbReference type="ARBA" id="ARBA00022792"/>
    </source>
</evidence>
<evidence type="ECO:0000256" key="2">
    <source>
        <dbReference type="ARBA" id="ARBA00004273"/>
    </source>
</evidence>
<evidence type="ECO:0000256" key="4">
    <source>
        <dbReference type="ARBA" id="ARBA00022448"/>
    </source>
</evidence>
<dbReference type="InterPro" id="IPR002680">
    <property type="entry name" value="AOX"/>
</dbReference>
<evidence type="ECO:0000256" key="14">
    <source>
        <dbReference type="ARBA" id="ARBA00023128"/>
    </source>
</evidence>
<evidence type="ECO:0000256" key="3">
    <source>
        <dbReference type="ARBA" id="ARBA00008388"/>
    </source>
</evidence>
<dbReference type="FunFam" id="1.20.1260.140:FF:000002">
    <property type="entry name" value="Alternative oxidase"/>
    <property type="match status" value="1"/>
</dbReference>
<comment type="function">
    <text evidence="16">Catalyzes cyanide-resistant oxygen consumption. May increase respiration when the cytochrome respiratory pathway is restricted, or in response to low temperatures.</text>
</comment>
<evidence type="ECO:0000256" key="13">
    <source>
        <dbReference type="ARBA" id="ARBA00023004"/>
    </source>
</evidence>
<evidence type="ECO:0008006" key="20">
    <source>
        <dbReference type="Google" id="ProtNLM"/>
    </source>
</evidence>
<dbReference type="GO" id="GO:0009916">
    <property type="term" value="F:alternative oxidase activity"/>
    <property type="evidence" value="ECO:0007669"/>
    <property type="project" value="InterPro"/>
</dbReference>
<comment type="caution">
    <text evidence="18">The sequence shown here is derived from an EMBL/GenBank/DDBJ whole genome shotgun (WGS) entry which is preliminary data.</text>
</comment>
<evidence type="ECO:0000256" key="1">
    <source>
        <dbReference type="ARBA" id="ARBA00001962"/>
    </source>
</evidence>
<keyword evidence="12" id="KW-0560">Oxidoreductase</keyword>
<dbReference type="Pfam" id="PF01786">
    <property type="entry name" value="AOX"/>
    <property type="match status" value="1"/>
</dbReference>
<comment type="similarity">
    <text evidence="3">Belongs to the alternative oxidase family.</text>
</comment>
<dbReference type="OMA" id="VHTYTRA"/>
<accession>A0A8S1JNS0</accession>
<sequence length="266" mass="31149">MNRHLSKLIQKSFSIQTKATQNYTMPHPIWNKPELEQVSLEHKPALTFGDHFAYYFIQSMRVGFDVMSGYKKIAPFQSELVSEKKWINRVLFLETVAGVPGFVAGMHRHLRSLRGMKRDQGWIHTLLEEAENERIHLLTFLNIKKPSLIFRTGVVLAQTWYVALFGVAYMFWPRVCHRIVGYLEEEAVKTYTHMIHEIEREGSPIHSWTTRKANEHSIEYWGLEKDATLLDVVKAIRKDEEHHKDVNHYFADDYTQSKPNPFPPGK</sequence>
<keyword evidence="11 17" id="KW-1133">Transmembrane helix</keyword>
<evidence type="ECO:0000256" key="9">
    <source>
        <dbReference type="ARBA" id="ARBA00022946"/>
    </source>
</evidence>
<evidence type="ECO:0000256" key="15">
    <source>
        <dbReference type="ARBA" id="ARBA00023136"/>
    </source>
</evidence>
<dbReference type="GO" id="GO:0010230">
    <property type="term" value="P:alternative respiration"/>
    <property type="evidence" value="ECO:0007669"/>
    <property type="project" value="TreeGrafter"/>
</dbReference>
<dbReference type="AlphaFoldDB" id="A0A8S1JNS0"/>
<keyword evidence="6 17" id="KW-0812">Transmembrane</keyword>
<keyword evidence="4" id="KW-0813">Transport</keyword>
<keyword evidence="5" id="KW-0679">Respiratory chain</keyword>
<protein>
    <recommendedName>
        <fullName evidence="20">Alternative oxidase</fullName>
    </recommendedName>
</protein>
<evidence type="ECO:0000256" key="11">
    <source>
        <dbReference type="ARBA" id="ARBA00022989"/>
    </source>
</evidence>
<evidence type="ECO:0000256" key="10">
    <source>
        <dbReference type="ARBA" id="ARBA00022982"/>
    </source>
</evidence>
<keyword evidence="10" id="KW-0249">Electron transport</keyword>
<keyword evidence="8" id="KW-0999">Mitochondrion inner membrane</keyword>
<evidence type="ECO:0000313" key="19">
    <source>
        <dbReference type="Proteomes" id="UP000688137"/>
    </source>
</evidence>
<keyword evidence="14" id="KW-0496">Mitochondrion</keyword>
<dbReference type="PANTHER" id="PTHR31803:SF3">
    <property type="entry name" value="ALTERNATIVE OXIDASE"/>
    <property type="match status" value="1"/>
</dbReference>
<evidence type="ECO:0000256" key="6">
    <source>
        <dbReference type="ARBA" id="ARBA00022692"/>
    </source>
</evidence>
<dbReference type="GO" id="GO:0005743">
    <property type="term" value="C:mitochondrial inner membrane"/>
    <property type="evidence" value="ECO:0007669"/>
    <property type="project" value="UniProtKB-SubCell"/>
</dbReference>
<proteinExistence type="inferred from homology"/>
<dbReference type="PANTHER" id="PTHR31803">
    <property type="entry name" value="ALTERNATIVE OXIDASE"/>
    <property type="match status" value="1"/>
</dbReference>
<dbReference type="Proteomes" id="UP000688137">
    <property type="component" value="Unassembled WGS sequence"/>
</dbReference>
<dbReference type="PIRSF" id="PIRSF005229">
    <property type="entry name" value="AOX"/>
    <property type="match status" value="1"/>
</dbReference>
<evidence type="ECO:0000313" key="18">
    <source>
        <dbReference type="EMBL" id="CAD8044093.1"/>
    </source>
</evidence>
<feature type="transmembrane region" description="Helical" evidence="17">
    <location>
        <begin position="148"/>
        <end position="172"/>
    </location>
</feature>
<keyword evidence="15 17" id="KW-0472">Membrane</keyword>
<keyword evidence="7" id="KW-0479">Metal-binding</keyword>
<reference evidence="18" key="1">
    <citation type="submission" date="2021-01" db="EMBL/GenBank/DDBJ databases">
        <authorList>
            <consortium name="Genoscope - CEA"/>
            <person name="William W."/>
        </authorList>
    </citation>
    <scope>NUCLEOTIDE SEQUENCE</scope>
</reference>
<gene>
    <name evidence="18" type="ORF">PPRIM_AZ9-3.1.T0060175</name>
</gene>
<dbReference type="CDD" id="cd01053">
    <property type="entry name" value="AOX"/>
    <property type="match status" value="1"/>
</dbReference>
<comment type="subcellular location">
    <subcellularLocation>
        <location evidence="2">Mitochondrion inner membrane</location>
    </subcellularLocation>
</comment>
<keyword evidence="9" id="KW-0809">Transit peptide</keyword>
<comment type="cofactor">
    <cofactor evidence="1">
        <name>Fe cation</name>
        <dbReference type="ChEBI" id="CHEBI:24875"/>
    </cofactor>
</comment>